<organism evidence="3 4">
    <name type="scientific">Caenorhabditis tropicalis</name>
    <dbReference type="NCBI Taxonomy" id="1561998"/>
    <lineage>
        <taxon>Eukaryota</taxon>
        <taxon>Metazoa</taxon>
        <taxon>Ecdysozoa</taxon>
        <taxon>Nematoda</taxon>
        <taxon>Chromadorea</taxon>
        <taxon>Rhabditida</taxon>
        <taxon>Rhabditina</taxon>
        <taxon>Rhabditomorpha</taxon>
        <taxon>Rhabditoidea</taxon>
        <taxon>Rhabditidae</taxon>
        <taxon>Peloderinae</taxon>
        <taxon>Caenorhabditis</taxon>
    </lineage>
</organism>
<evidence type="ECO:0000256" key="1">
    <source>
        <dbReference type="SAM" id="Coils"/>
    </source>
</evidence>
<dbReference type="SUPFAM" id="SSF54236">
    <property type="entry name" value="Ubiquitin-like"/>
    <property type="match status" value="1"/>
</dbReference>
<dbReference type="InterPro" id="IPR019956">
    <property type="entry name" value="Ubiquitin_dom"/>
</dbReference>
<dbReference type="Pfam" id="PF00240">
    <property type="entry name" value="ubiquitin"/>
    <property type="match status" value="1"/>
</dbReference>
<keyword evidence="1" id="KW-0175">Coiled coil</keyword>
<dbReference type="PROSITE" id="PS50053">
    <property type="entry name" value="UBIQUITIN_2"/>
    <property type="match status" value="1"/>
</dbReference>
<feature type="coiled-coil region" evidence="1">
    <location>
        <begin position="43"/>
        <end position="72"/>
    </location>
</feature>
<keyword evidence="3" id="KW-1185">Reference proteome</keyword>
<dbReference type="InterPro" id="IPR029071">
    <property type="entry name" value="Ubiquitin-like_domsf"/>
</dbReference>
<name>A0A1I7TGR6_9PELO</name>
<accession>A0A1I7TGR6</accession>
<proteinExistence type="predicted"/>
<dbReference type="WBParaSite" id="Csp11.Scaffold608.g5777.t1">
    <property type="protein sequence ID" value="Csp11.Scaffold608.g5777.t1"/>
    <property type="gene ID" value="Csp11.Scaffold608.g5777"/>
</dbReference>
<dbReference type="PRINTS" id="PR00348">
    <property type="entry name" value="UBIQUITIN"/>
</dbReference>
<dbReference type="AlphaFoldDB" id="A0A1I7TGR6"/>
<evidence type="ECO:0000313" key="3">
    <source>
        <dbReference type="Proteomes" id="UP000095282"/>
    </source>
</evidence>
<dbReference type="InterPro" id="IPR000626">
    <property type="entry name" value="Ubiquitin-like_dom"/>
</dbReference>
<dbReference type="CDD" id="cd17039">
    <property type="entry name" value="Ubl_ubiquitin_like"/>
    <property type="match status" value="1"/>
</dbReference>
<dbReference type="eggNOG" id="ENOG502TK7F">
    <property type="taxonomic scope" value="Eukaryota"/>
</dbReference>
<feature type="domain" description="Ubiquitin-like" evidence="2">
    <location>
        <begin position="75"/>
        <end position="146"/>
    </location>
</feature>
<dbReference type="Proteomes" id="UP000095282">
    <property type="component" value="Unplaced"/>
</dbReference>
<evidence type="ECO:0000313" key="4">
    <source>
        <dbReference type="WBParaSite" id="Csp11.Scaffold608.g5777.t1"/>
    </source>
</evidence>
<dbReference type="Gene3D" id="3.10.20.90">
    <property type="entry name" value="Phosphatidylinositol 3-kinase Catalytic Subunit, Chain A, domain 1"/>
    <property type="match status" value="1"/>
</dbReference>
<sequence length="146" mass="17301">MSFFSKFPMESSQMRFYEELLFDSIPSVNQNLTETNYDQNEIIKSLGDELVNLKVTNEKENKEKRRSQLSAKKTFQICVITYKTIKLDVREDYRIDMVMKMIAKKSGVPFSRMQLSYQDKPLIKENRISDYDIQQGSTLSMDFRKH</sequence>
<evidence type="ECO:0000259" key="2">
    <source>
        <dbReference type="PROSITE" id="PS50053"/>
    </source>
</evidence>
<reference evidence="4" key="1">
    <citation type="submission" date="2016-11" db="UniProtKB">
        <authorList>
            <consortium name="WormBaseParasite"/>
        </authorList>
    </citation>
    <scope>IDENTIFICATION</scope>
</reference>
<protein>
    <submittedName>
        <fullName evidence="4">Ubiquitin-like domain-containing protein</fullName>
    </submittedName>
</protein>